<evidence type="ECO:0000313" key="2">
    <source>
        <dbReference type="Proteomes" id="UP001417504"/>
    </source>
</evidence>
<gene>
    <name evidence="1" type="ORF">Sjap_003031</name>
</gene>
<accession>A0AAP0KN58</accession>
<proteinExistence type="predicted"/>
<dbReference type="AlphaFoldDB" id="A0AAP0KN58"/>
<comment type="caution">
    <text evidence="1">The sequence shown here is derived from an EMBL/GenBank/DDBJ whole genome shotgun (WGS) entry which is preliminary data.</text>
</comment>
<organism evidence="1 2">
    <name type="scientific">Stephania japonica</name>
    <dbReference type="NCBI Taxonomy" id="461633"/>
    <lineage>
        <taxon>Eukaryota</taxon>
        <taxon>Viridiplantae</taxon>
        <taxon>Streptophyta</taxon>
        <taxon>Embryophyta</taxon>
        <taxon>Tracheophyta</taxon>
        <taxon>Spermatophyta</taxon>
        <taxon>Magnoliopsida</taxon>
        <taxon>Ranunculales</taxon>
        <taxon>Menispermaceae</taxon>
        <taxon>Menispermoideae</taxon>
        <taxon>Cissampelideae</taxon>
        <taxon>Stephania</taxon>
    </lineage>
</organism>
<evidence type="ECO:0000313" key="1">
    <source>
        <dbReference type="EMBL" id="KAK9155551.1"/>
    </source>
</evidence>
<sequence length="71" mass="8446">MAPTMSPALRKLLCLPEVSRADDAVKKICDFVKRNNLQWEYVKHNNIQETMKERLRLYGKEKLKRQEELLS</sequence>
<reference evidence="1 2" key="1">
    <citation type="submission" date="2024-01" db="EMBL/GenBank/DDBJ databases">
        <title>Genome assemblies of Stephania.</title>
        <authorList>
            <person name="Yang L."/>
        </authorList>
    </citation>
    <scope>NUCLEOTIDE SEQUENCE [LARGE SCALE GENOMIC DNA]</scope>
    <source>
        <strain evidence="1">QJT</strain>
        <tissue evidence="1">Leaf</tissue>
    </source>
</reference>
<dbReference type="Proteomes" id="UP001417504">
    <property type="component" value="Unassembled WGS sequence"/>
</dbReference>
<name>A0AAP0KN58_9MAGN</name>
<dbReference type="EMBL" id="JBBNAE010000001">
    <property type="protein sequence ID" value="KAK9155551.1"/>
    <property type="molecule type" value="Genomic_DNA"/>
</dbReference>
<keyword evidence="2" id="KW-1185">Reference proteome</keyword>
<protein>
    <submittedName>
        <fullName evidence="1">Uncharacterized protein</fullName>
    </submittedName>
</protein>